<organism evidence="1 2">
    <name type="scientific">Solanum commersonii</name>
    <name type="common">Commerson's wild potato</name>
    <name type="synonym">Commerson's nightshade</name>
    <dbReference type="NCBI Taxonomy" id="4109"/>
    <lineage>
        <taxon>Eukaryota</taxon>
        <taxon>Viridiplantae</taxon>
        <taxon>Streptophyta</taxon>
        <taxon>Embryophyta</taxon>
        <taxon>Tracheophyta</taxon>
        <taxon>Spermatophyta</taxon>
        <taxon>Magnoliopsida</taxon>
        <taxon>eudicotyledons</taxon>
        <taxon>Gunneridae</taxon>
        <taxon>Pentapetalae</taxon>
        <taxon>asterids</taxon>
        <taxon>lamiids</taxon>
        <taxon>Solanales</taxon>
        <taxon>Solanaceae</taxon>
        <taxon>Solanoideae</taxon>
        <taxon>Solaneae</taxon>
        <taxon>Solanum</taxon>
    </lineage>
</organism>
<comment type="caution">
    <text evidence="1">The sequence shown here is derived from an EMBL/GenBank/DDBJ whole genome shotgun (WGS) entry which is preliminary data.</text>
</comment>
<sequence>MVLSEESLQSLLHWNRSTLTESTIFRYFKHVNASHCMALLFLSGSTG</sequence>
<dbReference type="EMBL" id="JACXVP010000011">
    <property type="protein sequence ID" value="KAG5574758.1"/>
    <property type="molecule type" value="Genomic_DNA"/>
</dbReference>
<protein>
    <submittedName>
        <fullName evidence="1">Uncharacterized protein</fullName>
    </submittedName>
</protein>
<dbReference type="AlphaFoldDB" id="A0A9J5WIR6"/>
<keyword evidence="2" id="KW-1185">Reference proteome</keyword>
<accession>A0A9J5WIR6</accession>
<evidence type="ECO:0000313" key="1">
    <source>
        <dbReference type="EMBL" id="KAG5574758.1"/>
    </source>
</evidence>
<name>A0A9J5WIR6_SOLCO</name>
<evidence type="ECO:0000313" key="2">
    <source>
        <dbReference type="Proteomes" id="UP000824120"/>
    </source>
</evidence>
<dbReference type="Proteomes" id="UP000824120">
    <property type="component" value="Chromosome 11"/>
</dbReference>
<proteinExistence type="predicted"/>
<gene>
    <name evidence="1" type="ORF">H5410_054892</name>
</gene>
<reference evidence="1 2" key="1">
    <citation type="submission" date="2020-09" db="EMBL/GenBank/DDBJ databases">
        <title>De no assembly of potato wild relative species, Solanum commersonii.</title>
        <authorList>
            <person name="Cho K."/>
        </authorList>
    </citation>
    <scope>NUCLEOTIDE SEQUENCE [LARGE SCALE GENOMIC DNA]</scope>
    <source>
        <strain evidence="1">LZ3.2</strain>
        <tissue evidence="1">Leaf</tissue>
    </source>
</reference>